<evidence type="ECO:0000313" key="2">
    <source>
        <dbReference type="EMBL" id="MBB4705877.1"/>
    </source>
</evidence>
<dbReference type="InterPro" id="IPR000182">
    <property type="entry name" value="GNAT_dom"/>
</dbReference>
<name>A0A7W7GDQ8_9ACTN</name>
<accession>A0A7W7GDQ8</accession>
<dbReference type="SUPFAM" id="SSF55729">
    <property type="entry name" value="Acyl-CoA N-acyltransferases (Nat)"/>
    <property type="match status" value="1"/>
</dbReference>
<evidence type="ECO:0000259" key="1">
    <source>
        <dbReference type="PROSITE" id="PS51186"/>
    </source>
</evidence>
<dbReference type="AlphaFoldDB" id="A0A7W7GDQ8"/>
<sequence>MLKPSYPLETARLLLRPFTMDDLDALYSFHSRPDVARFLYWDARTREETRAALKNKIGWAELREGGDALNIGAELRETGALVGDLTLFWRSAEHRQGEIGFVFHPDHHGRGLATEASREILRLGFEDLGLHRIYGRCDARNTPSARLMERLGMRREAHHVENEIFKGEWSDELVYAMLRREWNPTAQPPDA</sequence>
<dbReference type="PANTHER" id="PTHR43792:SF1">
    <property type="entry name" value="N-ACETYLTRANSFERASE DOMAIN-CONTAINING PROTEIN"/>
    <property type="match status" value="1"/>
</dbReference>
<dbReference type="Gene3D" id="3.40.630.30">
    <property type="match status" value="1"/>
</dbReference>
<dbReference type="Pfam" id="PF13302">
    <property type="entry name" value="Acetyltransf_3"/>
    <property type="match status" value="1"/>
</dbReference>
<proteinExistence type="predicted"/>
<gene>
    <name evidence="2" type="ORF">BJ982_007421</name>
</gene>
<keyword evidence="2" id="KW-0808">Transferase</keyword>
<evidence type="ECO:0000313" key="3">
    <source>
        <dbReference type="Proteomes" id="UP000542210"/>
    </source>
</evidence>
<dbReference type="CDD" id="cd04301">
    <property type="entry name" value="NAT_SF"/>
    <property type="match status" value="1"/>
</dbReference>
<organism evidence="2 3">
    <name type="scientific">Sphaerisporangium siamense</name>
    <dbReference type="NCBI Taxonomy" id="795645"/>
    <lineage>
        <taxon>Bacteria</taxon>
        <taxon>Bacillati</taxon>
        <taxon>Actinomycetota</taxon>
        <taxon>Actinomycetes</taxon>
        <taxon>Streptosporangiales</taxon>
        <taxon>Streptosporangiaceae</taxon>
        <taxon>Sphaerisporangium</taxon>
    </lineage>
</organism>
<feature type="domain" description="N-acetyltransferase" evidence="1">
    <location>
        <begin position="13"/>
        <end position="180"/>
    </location>
</feature>
<dbReference type="EMBL" id="JACHND010000001">
    <property type="protein sequence ID" value="MBB4705877.1"/>
    <property type="molecule type" value="Genomic_DNA"/>
</dbReference>
<comment type="caution">
    <text evidence="2">The sequence shown here is derived from an EMBL/GenBank/DDBJ whole genome shotgun (WGS) entry which is preliminary data.</text>
</comment>
<dbReference type="RefSeq" id="WP_184887869.1">
    <property type="nucleotide sequence ID" value="NZ_BOOV01000003.1"/>
</dbReference>
<dbReference type="PANTHER" id="PTHR43792">
    <property type="entry name" value="GNAT FAMILY, PUTATIVE (AFU_ORTHOLOGUE AFUA_3G00765)-RELATED-RELATED"/>
    <property type="match status" value="1"/>
</dbReference>
<dbReference type="InterPro" id="IPR016181">
    <property type="entry name" value="Acyl_CoA_acyltransferase"/>
</dbReference>
<dbReference type="GO" id="GO:0016747">
    <property type="term" value="F:acyltransferase activity, transferring groups other than amino-acyl groups"/>
    <property type="evidence" value="ECO:0007669"/>
    <property type="project" value="InterPro"/>
</dbReference>
<dbReference type="Proteomes" id="UP000542210">
    <property type="component" value="Unassembled WGS sequence"/>
</dbReference>
<dbReference type="InterPro" id="IPR051531">
    <property type="entry name" value="N-acetyltransferase"/>
</dbReference>
<protein>
    <submittedName>
        <fullName evidence="2">RimJ/RimL family protein N-acetyltransferase</fullName>
    </submittedName>
</protein>
<keyword evidence="3" id="KW-1185">Reference proteome</keyword>
<reference evidence="2 3" key="1">
    <citation type="submission" date="2020-08" db="EMBL/GenBank/DDBJ databases">
        <title>Sequencing the genomes of 1000 actinobacteria strains.</title>
        <authorList>
            <person name="Klenk H.-P."/>
        </authorList>
    </citation>
    <scope>NUCLEOTIDE SEQUENCE [LARGE SCALE GENOMIC DNA]</scope>
    <source>
        <strain evidence="2 3">DSM 45784</strain>
    </source>
</reference>
<dbReference type="PROSITE" id="PS51186">
    <property type="entry name" value="GNAT"/>
    <property type="match status" value="1"/>
</dbReference>